<dbReference type="EMBL" id="JAFBED010000002">
    <property type="protein sequence ID" value="MBM7619566.1"/>
    <property type="molecule type" value="Genomic_DNA"/>
</dbReference>
<proteinExistence type="predicted"/>
<evidence type="ECO:0000313" key="3">
    <source>
        <dbReference type="Proteomes" id="UP000737402"/>
    </source>
</evidence>
<gene>
    <name evidence="2" type="ORF">JOC95_001415</name>
</gene>
<keyword evidence="1" id="KW-0472">Membrane</keyword>
<feature type="transmembrane region" description="Helical" evidence="1">
    <location>
        <begin position="132"/>
        <end position="155"/>
    </location>
</feature>
<keyword evidence="3" id="KW-1185">Reference proteome</keyword>
<evidence type="ECO:0000313" key="2">
    <source>
        <dbReference type="EMBL" id="MBM7619566.1"/>
    </source>
</evidence>
<name>A0ABS2NY41_9BACI</name>
<keyword evidence="1" id="KW-0812">Transmembrane</keyword>
<feature type="transmembrane region" description="Helical" evidence="1">
    <location>
        <begin position="103"/>
        <end position="125"/>
    </location>
</feature>
<dbReference type="PIRSF" id="PIRSF036710">
    <property type="entry name" value="YphA_Bacsu"/>
    <property type="match status" value="1"/>
</dbReference>
<feature type="transmembrane region" description="Helical" evidence="1">
    <location>
        <begin position="6"/>
        <end position="23"/>
    </location>
</feature>
<accession>A0ABS2NY41</accession>
<feature type="transmembrane region" description="Helical" evidence="1">
    <location>
        <begin position="56"/>
        <end position="73"/>
    </location>
</feature>
<protein>
    <recommendedName>
        <fullName evidence="4">Integral membrane protein</fullName>
    </recommendedName>
</protein>
<dbReference type="Proteomes" id="UP000737402">
    <property type="component" value="Unassembled WGS sequence"/>
</dbReference>
<dbReference type="RefSeq" id="WP_204414642.1">
    <property type="nucleotide sequence ID" value="NZ_JAFBED010000002.1"/>
</dbReference>
<feature type="transmembrane region" description="Helical" evidence="1">
    <location>
        <begin position="30"/>
        <end position="50"/>
    </location>
</feature>
<comment type="caution">
    <text evidence="2">The sequence shown here is derived from an EMBL/GenBank/DDBJ whole genome shotgun (WGS) entry which is preliminary data.</text>
</comment>
<sequence length="201" mass="23361">MAVEGLYFYFLSWVGWIIVTFFFSKSKQRLMVSVLLLLIIIGSNTFIPIMEFQISFSFIVLAFTAIILLVIVLKKNLLLHYFSICTVALAYVCFKLFEIYDPVWIIFDRTWMLSIILLYLGLMLFKSKSERFVFLLTGLLMGELLSSFVLHSVFRYSVVGSFEFLDVYALTLSGLSVWVFFETVTVYLDGFIQKRVKEKQG</sequence>
<evidence type="ECO:0008006" key="4">
    <source>
        <dbReference type="Google" id="ProtNLM"/>
    </source>
</evidence>
<feature type="transmembrane region" description="Helical" evidence="1">
    <location>
        <begin position="167"/>
        <end position="188"/>
    </location>
</feature>
<feature type="transmembrane region" description="Helical" evidence="1">
    <location>
        <begin position="78"/>
        <end position="97"/>
    </location>
</feature>
<reference evidence="2 3" key="1">
    <citation type="submission" date="2021-01" db="EMBL/GenBank/DDBJ databases">
        <title>Genomic Encyclopedia of Type Strains, Phase IV (KMG-IV): sequencing the most valuable type-strain genomes for metagenomic binning, comparative biology and taxonomic classification.</title>
        <authorList>
            <person name="Goeker M."/>
        </authorList>
    </citation>
    <scope>NUCLEOTIDE SEQUENCE [LARGE SCALE GENOMIC DNA]</scope>
    <source>
        <strain evidence="2 3">DSM 25879</strain>
    </source>
</reference>
<keyword evidence="1" id="KW-1133">Transmembrane helix</keyword>
<dbReference type="Pfam" id="PF24124">
    <property type="entry name" value="YphA"/>
    <property type="match status" value="1"/>
</dbReference>
<dbReference type="InterPro" id="IPR014617">
    <property type="entry name" value="YphA_Bacsu"/>
</dbReference>
<evidence type="ECO:0000256" key="1">
    <source>
        <dbReference type="SAM" id="Phobius"/>
    </source>
</evidence>
<organism evidence="2 3">
    <name type="scientific">Sutcliffiella tianshenii</name>
    <dbReference type="NCBI Taxonomy" id="1463404"/>
    <lineage>
        <taxon>Bacteria</taxon>
        <taxon>Bacillati</taxon>
        <taxon>Bacillota</taxon>
        <taxon>Bacilli</taxon>
        <taxon>Bacillales</taxon>
        <taxon>Bacillaceae</taxon>
        <taxon>Sutcliffiella</taxon>
    </lineage>
</organism>